<evidence type="ECO:0000256" key="2">
    <source>
        <dbReference type="ARBA" id="ARBA00022525"/>
    </source>
</evidence>
<evidence type="ECO:0000313" key="13">
    <source>
        <dbReference type="EMBL" id="KPU80585.1"/>
    </source>
</evidence>
<comment type="subcellular location">
    <subcellularLocation>
        <location evidence="1">Secreted</location>
    </subcellularLocation>
</comment>
<protein>
    <submittedName>
        <fullName evidence="12">Uncharacterized protein, isoform A</fullName>
    </submittedName>
    <submittedName>
        <fullName evidence="13">Uncharacterized protein, isoform B</fullName>
    </submittedName>
</protein>
<evidence type="ECO:0000256" key="9">
    <source>
        <dbReference type="ARBA" id="ARBA00024195"/>
    </source>
</evidence>
<dbReference type="GO" id="GO:0004252">
    <property type="term" value="F:serine-type endopeptidase activity"/>
    <property type="evidence" value="ECO:0007669"/>
    <property type="project" value="InterPro"/>
</dbReference>
<dbReference type="GO" id="GO:0006508">
    <property type="term" value="P:proteolysis"/>
    <property type="evidence" value="ECO:0007669"/>
    <property type="project" value="UniProtKB-KW"/>
</dbReference>
<dbReference type="PANTHER" id="PTHR24256">
    <property type="entry name" value="TRYPTASE-RELATED"/>
    <property type="match status" value="1"/>
</dbReference>
<dbReference type="Gene3D" id="2.40.10.10">
    <property type="entry name" value="Trypsin-like serine proteases"/>
    <property type="match status" value="1"/>
</dbReference>
<dbReference type="SMR" id="A0A0P8YGW3"/>
<dbReference type="GeneID" id="26514144"/>
<dbReference type="PROSITE" id="PS00134">
    <property type="entry name" value="TRYPSIN_HIS"/>
    <property type="match status" value="1"/>
</dbReference>
<reference evidence="13 14" key="1">
    <citation type="journal article" date="2007" name="Nature">
        <title>Evolution of genes and genomes on the Drosophila phylogeny.</title>
        <authorList>
            <consortium name="Drosophila 12 Genomes Consortium"/>
            <person name="Clark A.G."/>
            <person name="Eisen M.B."/>
            <person name="Smith D.R."/>
            <person name="Bergman C.M."/>
            <person name="Oliver B."/>
            <person name="Markow T.A."/>
            <person name="Kaufman T.C."/>
            <person name="Kellis M."/>
            <person name="Gelbart W."/>
            <person name="Iyer V.N."/>
            <person name="Pollard D.A."/>
            <person name="Sackton T.B."/>
            <person name="Larracuente A.M."/>
            <person name="Singh N.D."/>
            <person name="Abad J.P."/>
            <person name="Abt D.N."/>
            <person name="Adryan B."/>
            <person name="Aguade M."/>
            <person name="Akashi H."/>
            <person name="Anderson W.W."/>
            <person name="Aquadro C.F."/>
            <person name="Ardell D.H."/>
            <person name="Arguello R."/>
            <person name="Artieri C.G."/>
            <person name="Barbash D.A."/>
            <person name="Barker D."/>
            <person name="Barsanti P."/>
            <person name="Batterham P."/>
            <person name="Batzoglou S."/>
            <person name="Begun D."/>
            <person name="Bhutkar A."/>
            <person name="Blanco E."/>
            <person name="Bosak S.A."/>
            <person name="Bradley R.K."/>
            <person name="Brand A.D."/>
            <person name="Brent M.R."/>
            <person name="Brooks A.N."/>
            <person name="Brown R.H."/>
            <person name="Butlin R.K."/>
            <person name="Caggese C."/>
            <person name="Calvi B.R."/>
            <person name="Bernardo de Carvalho A."/>
            <person name="Caspi A."/>
            <person name="Castrezana S."/>
            <person name="Celniker S.E."/>
            <person name="Chang J.L."/>
            <person name="Chapple C."/>
            <person name="Chatterji S."/>
            <person name="Chinwalla A."/>
            <person name="Civetta A."/>
            <person name="Clifton S.W."/>
            <person name="Comeron J.M."/>
            <person name="Costello J.C."/>
            <person name="Coyne J.A."/>
            <person name="Daub J."/>
            <person name="David R.G."/>
            <person name="Delcher A.L."/>
            <person name="Delehaunty K."/>
            <person name="Do C.B."/>
            <person name="Ebling H."/>
            <person name="Edwards K."/>
            <person name="Eickbush T."/>
            <person name="Evans J.D."/>
            <person name="Filipski A."/>
            <person name="Findeiss S."/>
            <person name="Freyhult E."/>
            <person name="Fulton L."/>
            <person name="Fulton R."/>
            <person name="Garcia A.C."/>
            <person name="Gardiner A."/>
            <person name="Garfield D.A."/>
            <person name="Garvin B.E."/>
            <person name="Gibson G."/>
            <person name="Gilbert D."/>
            <person name="Gnerre S."/>
            <person name="Godfrey J."/>
            <person name="Good R."/>
            <person name="Gotea V."/>
            <person name="Gravely B."/>
            <person name="Greenberg A.J."/>
            <person name="Griffiths-Jones S."/>
            <person name="Gross S."/>
            <person name="Guigo R."/>
            <person name="Gustafson E.A."/>
            <person name="Haerty W."/>
            <person name="Hahn M.W."/>
            <person name="Halligan D.L."/>
            <person name="Halpern A.L."/>
            <person name="Halter G.M."/>
            <person name="Han M.V."/>
            <person name="Heger A."/>
            <person name="Hillier L."/>
            <person name="Hinrichs A.S."/>
            <person name="Holmes I."/>
            <person name="Hoskins R.A."/>
            <person name="Hubisz M.J."/>
            <person name="Hultmark D."/>
            <person name="Huntley M.A."/>
            <person name="Jaffe D.B."/>
            <person name="Jagadeeshan S."/>
            <person name="Jeck W.R."/>
            <person name="Johnson J."/>
            <person name="Jones C.D."/>
            <person name="Jordan W.C."/>
            <person name="Karpen G.H."/>
            <person name="Kataoka E."/>
            <person name="Keightley P.D."/>
            <person name="Kheradpour P."/>
            <person name="Kirkness E.F."/>
            <person name="Koerich L.B."/>
            <person name="Kristiansen K."/>
            <person name="Kudrna D."/>
            <person name="Kulathinal R.J."/>
            <person name="Kumar S."/>
            <person name="Kwok R."/>
            <person name="Lander E."/>
            <person name="Langley C.H."/>
            <person name="Lapoint R."/>
            <person name="Lazzaro B.P."/>
            <person name="Lee S.J."/>
            <person name="Levesque L."/>
            <person name="Li R."/>
            <person name="Lin C.F."/>
            <person name="Lin M.F."/>
            <person name="Lindblad-Toh K."/>
            <person name="Llopart A."/>
            <person name="Long M."/>
            <person name="Low L."/>
            <person name="Lozovsky E."/>
            <person name="Lu J."/>
            <person name="Luo M."/>
            <person name="Machado C.A."/>
            <person name="Makalowski W."/>
            <person name="Marzo M."/>
            <person name="Matsuda M."/>
            <person name="Matzkin L."/>
            <person name="McAllister B."/>
            <person name="McBride C.S."/>
            <person name="McKernan B."/>
            <person name="McKernan K."/>
            <person name="Mendez-Lago M."/>
            <person name="Minx P."/>
            <person name="Mollenhauer M.U."/>
            <person name="Montooth K."/>
            <person name="Mount S.M."/>
            <person name="Mu X."/>
            <person name="Myers E."/>
            <person name="Negre B."/>
            <person name="Newfeld S."/>
            <person name="Nielsen R."/>
            <person name="Noor M.A."/>
            <person name="O'Grady P."/>
            <person name="Pachter L."/>
            <person name="Papaceit M."/>
            <person name="Parisi M.J."/>
            <person name="Parisi M."/>
            <person name="Parts L."/>
            <person name="Pedersen J.S."/>
            <person name="Pesole G."/>
            <person name="Phillippy A.M."/>
            <person name="Ponting C.P."/>
            <person name="Pop M."/>
            <person name="Porcelli D."/>
            <person name="Powell J.R."/>
            <person name="Prohaska S."/>
            <person name="Pruitt K."/>
            <person name="Puig M."/>
            <person name="Quesneville H."/>
            <person name="Ram K.R."/>
            <person name="Rand D."/>
            <person name="Rasmussen M.D."/>
            <person name="Reed L.K."/>
            <person name="Reenan R."/>
            <person name="Reily A."/>
            <person name="Remington K.A."/>
            <person name="Rieger T.T."/>
            <person name="Ritchie M.G."/>
            <person name="Robin C."/>
            <person name="Rogers Y.H."/>
            <person name="Rohde C."/>
            <person name="Rozas J."/>
            <person name="Rubenfield M.J."/>
            <person name="Ruiz A."/>
            <person name="Russo S."/>
            <person name="Salzberg S.L."/>
            <person name="Sanchez-Gracia A."/>
            <person name="Saranga D.J."/>
            <person name="Sato H."/>
            <person name="Schaeffer S.W."/>
            <person name="Schatz M.C."/>
            <person name="Schlenke T."/>
            <person name="Schwartz R."/>
            <person name="Segarra C."/>
            <person name="Singh R.S."/>
            <person name="Sirot L."/>
            <person name="Sirota M."/>
            <person name="Sisneros N.B."/>
            <person name="Smith C.D."/>
            <person name="Smith T.F."/>
            <person name="Spieth J."/>
            <person name="Stage D.E."/>
            <person name="Stark A."/>
            <person name="Stephan W."/>
            <person name="Strausberg R.L."/>
            <person name="Strempel S."/>
            <person name="Sturgill D."/>
            <person name="Sutton G."/>
            <person name="Sutton G.G."/>
            <person name="Tao W."/>
            <person name="Teichmann S."/>
            <person name="Tobari Y.N."/>
            <person name="Tomimura Y."/>
            <person name="Tsolas J.M."/>
            <person name="Valente V.L."/>
            <person name="Venter E."/>
            <person name="Venter J.C."/>
            <person name="Vicario S."/>
            <person name="Vieira F.G."/>
            <person name="Vilella A.J."/>
            <person name="Villasante A."/>
            <person name="Walenz B."/>
            <person name="Wang J."/>
            <person name="Wasserman M."/>
            <person name="Watts T."/>
            <person name="Wilson D."/>
            <person name="Wilson R.K."/>
            <person name="Wing R.A."/>
            <person name="Wolfner M.F."/>
            <person name="Wong A."/>
            <person name="Wong G.K."/>
            <person name="Wu C.I."/>
            <person name="Wu G."/>
            <person name="Yamamoto D."/>
            <person name="Yang H.P."/>
            <person name="Yang S.P."/>
            <person name="Yorke J.A."/>
            <person name="Yoshida K."/>
            <person name="Zdobnov E."/>
            <person name="Zhang P."/>
            <person name="Zhang Y."/>
            <person name="Zimin A.V."/>
            <person name="Baldwin J."/>
            <person name="Abdouelleil A."/>
            <person name="Abdulkadir J."/>
            <person name="Abebe A."/>
            <person name="Abera B."/>
            <person name="Abreu J."/>
            <person name="Acer S.C."/>
            <person name="Aftuck L."/>
            <person name="Alexander A."/>
            <person name="An P."/>
            <person name="Anderson E."/>
            <person name="Anderson S."/>
            <person name="Arachi H."/>
            <person name="Azer M."/>
            <person name="Bachantsang P."/>
            <person name="Barry A."/>
            <person name="Bayul T."/>
            <person name="Berlin A."/>
            <person name="Bessette D."/>
            <person name="Bloom T."/>
            <person name="Blye J."/>
            <person name="Boguslavskiy L."/>
            <person name="Bonnet C."/>
            <person name="Boukhgalter B."/>
            <person name="Bourzgui I."/>
            <person name="Brown A."/>
            <person name="Cahill P."/>
            <person name="Channer S."/>
            <person name="Cheshatsang Y."/>
            <person name="Chuda L."/>
            <person name="Citroen M."/>
            <person name="Collymore A."/>
            <person name="Cooke P."/>
            <person name="Costello M."/>
            <person name="D'Aco K."/>
            <person name="Daza R."/>
            <person name="De Haan G."/>
            <person name="DeGray S."/>
            <person name="DeMaso C."/>
            <person name="Dhargay N."/>
            <person name="Dooley K."/>
            <person name="Dooley E."/>
            <person name="Doricent M."/>
            <person name="Dorje P."/>
            <person name="Dorjee K."/>
            <person name="Dupes A."/>
            <person name="Elong R."/>
            <person name="Falk J."/>
            <person name="Farina A."/>
            <person name="Faro S."/>
            <person name="Ferguson D."/>
            <person name="Fisher S."/>
            <person name="Foley C.D."/>
            <person name="Franke A."/>
            <person name="Friedrich D."/>
            <person name="Gadbois L."/>
            <person name="Gearin G."/>
            <person name="Gearin C.R."/>
            <person name="Giannoukos G."/>
            <person name="Goode T."/>
            <person name="Graham J."/>
            <person name="Grandbois E."/>
            <person name="Grewal S."/>
            <person name="Gyaltsen K."/>
            <person name="Hafez N."/>
            <person name="Hagos B."/>
            <person name="Hall J."/>
            <person name="Henson C."/>
            <person name="Hollinger A."/>
            <person name="Honan T."/>
            <person name="Huard M.D."/>
            <person name="Hughes L."/>
            <person name="Hurhula B."/>
            <person name="Husby M.E."/>
            <person name="Kamat A."/>
            <person name="Kanga B."/>
            <person name="Kashin S."/>
            <person name="Khazanovich D."/>
            <person name="Kisner P."/>
            <person name="Lance K."/>
            <person name="Lara M."/>
            <person name="Lee W."/>
            <person name="Lennon N."/>
            <person name="Letendre F."/>
            <person name="LeVine R."/>
            <person name="Lipovsky A."/>
            <person name="Liu X."/>
            <person name="Liu J."/>
            <person name="Liu S."/>
            <person name="Lokyitsang T."/>
            <person name="Lokyitsang Y."/>
            <person name="Lubonja R."/>
            <person name="Lui A."/>
            <person name="MacDonald P."/>
            <person name="Magnisalis V."/>
            <person name="Maru K."/>
            <person name="Matthews C."/>
            <person name="McCusker W."/>
            <person name="McDonough S."/>
            <person name="Mehta T."/>
            <person name="Meldrim J."/>
            <person name="Meneus L."/>
            <person name="Mihai O."/>
            <person name="Mihalev A."/>
            <person name="Mihova T."/>
            <person name="Mittelman R."/>
            <person name="Mlenga V."/>
            <person name="Montmayeur A."/>
            <person name="Mulrain L."/>
            <person name="Navidi A."/>
            <person name="Naylor J."/>
            <person name="Negash T."/>
            <person name="Nguyen T."/>
            <person name="Nguyen N."/>
            <person name="Nicol R."/>
            <person name="Norbu C."/>
            <person name="Norbu N."/>
            <person name="Novod N."/>
            <person name="O'Neill B."/>
            <person name="Osman S."/>
            <person name="Markiewicz E."/>
            <person name="Oyono O.L."/>
            <person name="Patti C."/>
            <person name="Phunkhang P."/>
            <person name="Pierre F."/>
            <person name="Priest M."/>
            <person name="Raghuraman S."/>
            <person name="Rege F."/>
            <person name="Reyes R."/>
            <person name="Rise C."/>
            <person name="Rogov P."/>
            <person name="Ross K."/>
            <person name="Ryan E."/>
            <person name="Settipalli S."/>
            <person name="Shea T."/>
            <person name="Sherpa N."/>
            <person name="Shi L."/>
            <person name="Shih D."/>
            <person name="Sparrow T."/>
            <person name="Spaulding J."/>
            <person name="Stalker J."/>
            <person name="Stange-Thomann N."/>
            <person name="Stavropoulos S."/>
            <person name="Stone C."/>
            <person name="Strader C."/>
            <person name="Tesfaye S."/>
            <person name="Thomson T."/>
            <person name="Thoulutsang Y."/>
            <person name="Thoulutsang D."/>
            <person name="Topham K."/>
            <person name="Topping I."/>
            <person name="Tsamla T."/>
            <person name="Vassiliev H."/>
            <person name="Vo A."/>
            <person name="Wangchuk T."/>
            <person name="Wangdi T."/>
            <person name="Weiand M."/>
            <person name="Wilkinson J."/>
            <person name="Wilson A."/>
            <person name="Yadav S."/>
            <person name="Young G."/>
            <person name="Yu Q."/>
            <person name="Zembek L."/>
            <person name="Zhong D."/>
            <person name="Zimmer A."/>
            <person name="Zwirko Z."/>
            <person name="Jaffe D.B."/>
            <person name="Alvarez P."/>
            <person name="Brockman W."/>
            <person name="Butler J."/>
            <person name="Chin C."/>
            <person name="Gnerre S."/>
            <person name="Grabherr M."/>
            <person name="Kleber M."/>
            <person name="Mauceli E."/>
            <person name="MacCallum I."/>
        </authorList>
    </citation>
    <scope>NUCLEOTIDE SEQUENCE [LARGE SCALE GENOMIC DNA]</scope>
    <source>
        <strain evidence="13">TSC#14024-0371.13</strain>
        <strain evidence="14">Tucson 14024-0371.13</strain>
    </source>
</reference>
<dbReference type="CDD" id="cd00190">
    <property type="entry name" value="Tryp_SPc"/>
    <property type="match status" value="1"/>
</dbReference>
<accession>A0A0P8YGW3</accession>
<dbReference type="PROSITE" id="PS50240">
    <property type="entry name" value="TRYPSIN_DOM"/>
    <property type="match status" value="1"/>
</dbReference>
<evidence type="ECO:0000256" key="4">
    <source>
        <dbReference type="ARBA" id="ARBA00022729"/>
    </source>
</evidence>
<comment type="similarity">
    <text evidence="9">Belongs to the peptidase S1 family. CLIP subfamily.</text>
</comment>
<feature type="domain" description="Peptidase S1" evidence="11">
    <location>
        <begin position="269"/>
        <end position="510"/>
    </location>
</feature>
<dbReference type="PRINTS" id="PR00722">
    <property type="entry name" value="CHYMOTRYPSIN"/>
</dbReference>
<dbReference type="InterPro" id="IPR001314">
    <property type="entry name" value="Peptidase_S1A"/>
</dbReference>
<evidence type="ECO:0000313" key="12">
    <source>
        <dbReference type="EMBL" id="KPU80584.1"/>
    </source>
</evidence>
<evidence type="ECO:0000259" key="11">
    <source>
        <dbReference type="PROSITE" id="PS50240"/>
    </source>
</evidence>
<keyword evidence="6" id="KW-0720">Serine protease</keyword>
<keyword evidence="7" id="KW-0865">Zymogen</keyword>
<evidence type="ECO:0000256" key="10">
    <source>
        <dbReference type="SAM" id="SignalP"/>
    </source>
</evidence>
<feature type="chain" id="PRO_5014236661" evidence="10">
    <location>
        <begin position="21"/>
        <end position="511"/>
    </location>
</feature>
<evidence type="ECO:0000313" key="14">
    <source>
        <dbReference type="Proteomes" id="UP000007801"/>
    </source>
</evidence>
<evidence type="ECO:0000256" key="5">
    <source>
        <dbReference type="ARBA" id="ARBA00022801"/>
    </source>
</evidence>
<keyword evidence="3" id="KW-0645">Protease</keyword>
<evidence type="ECO:0000256" key="7">
    <source>
        <dbReference type="ARBA" id="ARBA00023145"/>
    </source>
</evidence>
<sequence>MTISGLIFFGLFLNLSLVLGLNIPSHNCDKYASYHTNDFGKHIDVIMAPQTGNHSIEWKVIFNDNNTGLPYSLKDQYLGDGESRKAFVSFQNFGTLPNLLRLEINGEVLCSHPSYDASSSVMTRYHRIPRDTEMDEAKYKKWRVPQIPSKSWALRNASGYYINGVLQPEESSSSTPKNIPVAVSALGPAAFLNSTGTYYDGVLQTERSPNVVPRKNIPIAVSALGPAAYLNSTGTYYDGVLQTERSLNFVPRVVGDFDECGREGFATSQIGGEELTRGQYPWLVALYIGRLTVTYKCVGSLISKQTVITAAHCIFNRSPGELWVYLGRHDRSMNTETEAELVGVSSVHTPSQYNGNPVPDADIGLLILSKSIVYTRYIQPLCLWTSDLGIPSNEGDLGAVAGWGVDTNAQKTRFPKSVYVQLVDRDRCRYKMPRAEDFITDRTVCAGNSRGHGPCFGDSGAALIVLRNNRWVIRGVVSLSPRLGVICDLSQYAIYCDVSTYVDWIREHMVV</sequence>
<dbReference type="Proteomes" id="UP000007801">
    <property type="component" value="Unassembled WGS sequence"/>
</dbReference>
<keyword evidence="4 10" id="KW-0732">Signal</keyword>
<evidence type="ECO:0000256" key="6">
    <source>
        <dbReference type="ARBA" id="ARBA00022825"/>
    </source>
</evidence>
<dbReference type="STRING" id="7217.A0A0P8YGW3"/>
<proteinExistence type="inferred from homology"/>
<keyword evidence="2" id="KW-0964">Secreted</keyword>
<organism evidence="13 14">
    <name type="scientific">Drosophila ananassae</name>
    <name type="common">Fruit fly</name>
    <dbReference type="NCBI Taxonomy" id="7217"/>
    <lineage>
        <taxon>Eukaryota</taxon>
        <taxon>Metazoa</taxon>
        <taxon>Ecdysozoa</taxon>
        <taxon>Arthropoda</taxon>
        <taxon>Hexapoda</taxon>
        <taxon>Insecta</taxon>
        <taxon>Pterygota</taxon>
        <taxon>Neoptera</taxon>
        <taxon>Endopterygota</taxon>
        <taxon>Diptera</taxon>
        <taxon>Brachycera</taxon>
        <taxon>Muscomorpha</taxon>
        <taxon>Ephydroidea</taxon>
        <taxon>Drosophilidae</taxon>
        <taxon>Drosophila</taxon>
        <taxon>Sophophora</taxon>
    </lineage>
</organism>
<dbReference type="EMBL" id="CH902617">
    <property type="protein sequence ID" value="KPU80585.1"/>
    <property type="molecule type" value="Genomic_DNA"/>
</dbReference>
<name>A0A0P8YGW3_DROAN</name>
<dbReference type="GO" id="GO:0005576">
    <property type="term" value="C:extracellular region"/>
    <property type="evidence" value="ECO:0007669"/>
    <property type="project" value="UniProtKB-SubCell"/>
</dbReference>
<dbReference type="FunFam" id="2.40.10.10:FF:000146">
    <property type="entry name" value="Serine protease 53"/>
    <property type="match status" value="1"/>
</dbReference>
<dbReference type="SMART" id="SM00020">
    <property type="entry name" value="Tryp_SPc"/>
    <property type="match status" value="1"/>
</dbReference>
<dbReference type="AlphaFoldDB" id="A0A0P8YGW3"/>
<feature type="signal peptide" evidence="10">
    <location>
        <begin position="1"/>
        <end position="20"/>
    </location>
</feature>
<reference evidence="13" key="3">
    <citation type="submission" date="2015-10" db="EMBL/GenBank/DDBJ databases">
        <authorList>
            <consortium name="FlyBase"/>
        </authorList>
    </citation>
    <scope>NUCLEOTIDE SEQUENCE</scope>
    <source>
        <strain evidence="13">TSC#14024-0371.13</strain>
    </source>
</reference>
<dbReference type="EMBL" id="CH902617">
    <property type="protein sequence ID" value="KPU80584.1"/>
    <property type="molecule type" value="Genomic_DNA"/>
</dbReference>
<evidence type="ECO:0000256" key="1">
    <source>
        <dbReference type="ARBA" id="ARBA00004613"/>
    </source>
</evidence>
<dbReference type="InterPro" id="IPR051487">
    <property type="entry name" value="Ser/Thr_Proteases_Immune/Dev"/>
</dbReference>
<reference evidence="13" key="2">
    <citation type="journal article" date="2008" name="Bioinformatics">
        <title>Assembly reconciliation.</title>
        <authorList>
            <person name="Zimin A.V."/>
            <person name="Smith D.R."/>
            <person name="Sutton G."/>
            <person name="Yorke J.A."/>
        </authorList>
    </citation>
    <scope>NUCLEOTIDE SEQUENCE</scope>
    <source>
        <strain evidence="13">TSC#14024-0371.13</strain>
    </source>
</reference>
<evidence type="ECO:0000256" key="8">
    <source>
        <dbReference type="ARBA" id="ARBA00023157"/>
    </source>
</evidence>
<gene>
    <name evidence="13" type="primary">Dana\GF26735</name>
    <name evidence="13" type="ORF">GF26735</name>
</gene>
<keyword evidence="8" id="KW-1015">Disulfide bond</keyword>
<dbReference type="InterPro" id="IPR009003">
    <property type="entry name" value="Peptidase_S1_PA"/>
</dbReference>
<keyword evidence="5" id="KW-0378">Hydrolase</keyword>
<dbReference type="KEGG" id="dan:26514144"/>
<dbReference type="SUPFAM" id="SSF50494">
    <property type="entry name" value="Trypsin-like serine proteases"/>
    <property type="match status" value="1"/>
</dbReference>
<dbReference type="Pfam" id="PF00089">
    <property type="entry name" value="Trypsin"/>
    <property type="match status" value="1"/>
</dbReference>
<keyword evidence="14" id="KW-1185">Reference proteome</keyword>
<dbReference type="InterPro" id="IPR043504">
    <property type="entry name" value="Peptidase_S1_PA_chymotrypsin"/>
</dbReference>
<dbReference type="InterPro" id="IPR001254">
    <property type="entry name" value="Trypsin_dom"/>
</dbReference>
<dbReference type="InterPro" id="IPR018114">
    <property type="entry name" value="TRYPSIN_HIS"/>
</dbReference>
<evidence type="ECO:0000256" key="3">
    <source>
        <dbReference type="ARBA" id="ARBA00022670"/>
    </source>
</evidence>
<dbReference type="OrthoDB" id="238681at2759"/>